<dbReference type="GO" id="GO:0016829">
    <property type="term" value="F:lyase activity"/>
    <property type="evidence" value="ECO:0007669"/>
    <property type="project" value="UniProtKB-KW"/>
</dbReference>
<dbReference type="CDD" id="cd06558">
    <property type="entry name" value="crotonase-like"/>
    <property type="match status" value="1"/>
</dbReference>
<dbReference type="PROSITE" id="PS00166">
    <property type="entry name" value="ENOYL_COA_HYDRATASE"/>
    <property type="match status" value="1"/>
</dbReference>
<dbReference type="PANTHER" id="PTHR11941:SF133">
    <property type="entry name" value="1,2-EPOXYPHENYLACETYL-COA ISOMERASE"/>
    <property type="match status" value="1"/>
</dbReference>
<keyword evidence="4" id="KW-0413">Isomerase</keyword>
<comment type="similarity">
    <text evidence="1 3">Belongs to the enoyl-CoA hydratase/isomerase family.</text>
</comment>
<sequence length="270" mass="29114">MAYEDIIYEVNERIATITLNRPEAMNATTDRLYSELQDLIPRIAADTGVSVVILTGAGRGFCAGADLKASKDGMTPLERRARHRWILKDVLEPLYKLEKPVIAAVNGAAAGAGANIALCCDIIIASDKSSFMQAFAKVGLMPDLGGMFFLSRAVGINKAKELCFTARKVPADEALALGMVNKVVPHDELMDEARAMARQIAAGSPTAMAMTKRLLNMSQTATFEQMLEFEGYSQTLAYLTPEYLEGVAAFREKRAPDFAGAAERAAAAKA</sequence>
<dbReference type="AlphaFoldDB" id="A0A7X1KRA6"/>
<dbReference type="PANTHER" id="PTHR11941">
    <property type="entry name" value="ENOYL-COA HYDRATASE-RELATED"/>
    <property type="match status" value="1"/>
</dbReference>
<dbReference type="SUPFAM" id="SSF52096">
    <property type="entry name" value="ClpP/crotonase"/>
    <property type="match status" value="1"/>
</dbReference>
<keyword evidence="5" id="KW-1185">Reference proteome</keyword>
<dbReference type="InterPro" id="IPR001753">
    <property type="entry name" value="Enoyl-CoA_hydra/iso"/>
</dbReference>
<dbReference type="InterPro" id="IPR018376">
    <property type="entry name" value="Enoyl-CoA_hyd/isom_CS"/>
</dbReference>
<dbReference type="RefSeq" id="WP_185680451.1">
    <property type="nucleotide sequence ID" value="NZ_JACLAX010000022.1"/>
</dbReference>
<protein>
    <submittedName>
        <fullName evidence="4">Enoyl-CoA hydratase/isomerase family protein</fullName>
    </submittedName>
</protein>
<evidence type="ECO:0000313" key="4">
    <source>
        <dbReference type="EMBL" id="MBC2670589.1"/>
    </source>
</evidence>
<reference evidence="4 5" key="1">
    <citation type="submission" date="2020-08" db="EMBL/GenBank/DDBJ databases">
        <title>The genome sequence of type strain Novosphingobium piscinae KCTC 42194.</title>
        <authorList>
            <person name="Liu Y."/>
        </authorList>
    </citation>
    <scope>NUCLEOTIDE SEQUENCE [LARGE SCALE GENOMIC DNA]</scope>
    <source>
        <strain evidence="4 5">KCTC 42194</strain>
    </source>
</reference>
<dbReference type="Proteomes" id="UP000551327">
    <property type="component" value="Unassembled WGS sequence"/>
</dbReference>
<dbReference type="FunFam" id="3.90.226.10:FF:000009">
    <property type="entry name" value="Carnitinyl-CoA dehydratase"/>
    <property type="match status" value="1"/>
</dbReference>
<organism evidence="4 5">
    <name type="scientific">Novosphingobium piscinae</name>
    <dbReference type="NCBI Taxonomy" id="1507448"/>
    <lineage>
        <taxon>Bacteria</taxon>
        <taxon>Pseudomonadati</taxon>
        <taxon>Pseudomonadota</taxon>
        <taxon>Alphaproteobacteria</taxon>
        <taxon>Sphingomonadales</taxon>
        <taxon>Sphingomonadaceae</taxon>
        <taxon>Novosphingobium</taxon>
    </lineage>
</organism>
<proteinExistence type="inferred from homology"/>
<dbReference type="Pfam" id="PF00378">
    <property type="entry name" value="ECH_1"/>
    <property type="match status" value="1"/>
</dbReference>
<keyword evidence="2" id="KW-0456">Lyase</keyword>
<dbReference type="EMBL" id="JACLAX010000022">
    <property type="protein sequence ID" value="MBC2670589.1"/>
    <property type="molecule type" value="Genomic_DNA"/>
</dbReference>
<gene>
    <name evidence="4" type="ORF">H7F53_15665</name>
</gene>
<dbReference type="InterPro" id="IPR014748">
    <property type="entry name" value="Enoyl-CoA_hydra_C"/>
</dbReference>
<accession>A0A7X1KRA6</accession>
<dbReference type="GO" id="GO:0016853">
    <property type="term" value="F:isomerase activity"/>
    <property type="evidence" value="ECO:0007669"/>
    <property type="project" value="UniProtKB-KW"/>
</dbReference>
<name>A0A7X1KRA6_9SPHN</name>
<dbReference type="GO" id="GO:0006635">
    <property type="term" value="P:fatty acid beta-oxidation"/>
    <property type="evidence" value="ECO:0007669"/>
    <property type="project" value="TreeGrafter"/>
</dbReference>
<dbReference type="Gene3D" id="1.10.12.10">
    <property type="entry name" value="Lyase 2-enoyl-coa Hydratase, Chain A, domain 2"/>
    <property type="match status" value="1"/>
</dbReference>
<dbReference type="InterPro" id="IPR029045">
    <property type="entry name" value="ClpP/crotonase-like_dom_sf"/>
</dbReference>
<evidence type="ECO:0000256" key="2">
    <source>
        <dbReference type="ARBA" id="ARBA00023239"/>
    </source>
</evidence>
<dbReference type="Gene3D" id="3.90.226.10">
    <property type="entry name" value="2-enoyl-CoA Hydratase, Chain A, domain 1"/>
    <property type="match status" value="1"/>
</dbReference>
<comment type="caution">
    <text evidence="4">The sequence shown here is derived from an EMBL/GenBank/DDBJ whole genome shotgun (WGS) entry which is preliminary data.</text>
</comment>
<evidence type="ECO:0000313" key="5">
    <source>
        <dbReference type="Proteomes" id="UP000551327"/>
    </source>
</evidence>
<evidence type="ECO:0000256" key="3">
    <source>
        <dbReference type="RuleBase" id="RU003707"/>
    </source>
</evidence>
<evidence type="ECO:0000256" key="1">
    <source>
        <dbReference type="ARBA" id="ARBA00005254"/>
    </source>
</evidence>